<dbReference type="InterPro" id="IPR019888">
    <property type="entry name" value="Tscrpt_reg_AsnC-like"/>
</dbReference>
<evidence type="ECO:0000256" key="2">
    <source>
        <dbReference type="ARBA" id="ARBA00023125"/>
    </source>
</evidence>
<feature type="domain" description="HTH asnC-type" evidence="5">
    <location>
        <begin position="19"/>
        <end position="60"/>
    </location>
</feature>
<gene>
    <name evidence="6" type="ORF">AORI_3270</name>
</gene>
<keyword evidence="1" id="KW-0805">Transcription regulation</keyword>
<dbReference type="GO" id="GO:0043565">
    <property type="term" value="F:sequence-specific DNA binding"/>
    <property type="evidence" value="ECO:0007669"/>
    <property type="project" value="InterPro"/>
</dbReference>
<dbReference type="InterPro" id="IPR036388">
    <property type="entry name" value="WH-like_DNA-bd_sf"/>
</dbReference>
<organism evidence="6 7">
    <name type="scientific">Amycolatopsis keratiniphila</name>
    <dbReference type="NCBI Taxonomy" id="129921"/>
    <lineage>
        <taxon>Bacteria</taxon>
        <taxon>Bacillati</taxon>
        <taxon>Actinomycetota</taxon>
        <taxon>Actinomycetes</taxon>
        <taxon>Pseudonocardiales</taxon>
        <taxon>Pseudonocardiaceae</taxon>
        <taxon>Amycolatopsis</taxon>
        <taxon>Amycolatopsis japonica group</taxon>
    </lineage>
</organism>
<feature type="domain" description="Transcription regulator AsnC/Lrp ligand binding" evidence="4">
    <location>
        <begin position="84"/>
        <end position="153"/>
    </location>
</feature>
<dbReference type="PATRIC" id="fig|1156913.3.peg.3351"/>
<reference evidence="6 7" key="1">
    <citation type="journal article" date="2013" name="BMC Genomics">
        <title>ContigScape: a Cytoscape plugin facilitating microbial genome gap closing.</title>
        <authorList>
            <person name="Tang B."/>
            <person name="Wang Q."/>
            <person name="Yang M."/>
            <person name="Xie F."/>
            <person name="Zhu Y."/>
            <person name="Zhuo Y."/>
            <person name="Wang S."/>
            <person name="Gao H."/>
            <person name="Ding X."/>
            <person name="Zhang L."/>
            <person name="Zhao G."/>
            <person name="Zheng H."/>
        </authorList>
    </citation>
    <scope>NUCLEOTIDE SEQUENCE [LARGE SCALE GENOMIC DNA]</scope>
    <source>
        <strain evidence="6 7">HCCB10007</strain>
    </source>
</reference>
<dbReference type="PANTHER" id="PTHR30154:SF34">
    <property type="entry name" value="TRANSCRIPTIONAL REGULATOR AZLB"/>
    <property type="match status" value="1"/>
</dbReference>
<evidence type="ECO:0000313" key="6">
    <source>
        <dbReference type="EMBL" id="AGM05855.1"/>
    </source>
</evidence>
<dbReference type="GO" id="GO:0005829">
    <property type="term" value="C:cytosol"/>
    <property type="evidence" value="ECO:0007669"/>
    <property type="project" value="TreeGrafter"/>
</dbReference>
<dbReference type="Gene3D" id="1.10.10.10">
    <property type="entry name" value="Winged helix-like DNA-binding domain superfamily/Winged helix DNA-binding domain"/>
    <property type="match status" value="1"/>
</dbReference>
<dbReference type="SUPFAM" id="SSF54909">
    <property type="entry name" value="Dimeric alpha+beta barrel"/>
    <property type="match status" value="1"/>
</dbReference>
<dbReference type="InterPro" id="IPR011008">
    <property type="entry name" value="Dimeric_a/b-barrel"/>
</dbReference>
<protein>
    <recommendedName>
        <fullName evidence="8">DNA-binding transcriptional regulator, Lrp family</fullName>
    </recommendedName>
</protein>
<keyword evidence="7" id="KW-1185">Reference proteome</keyword>
<dbReference type="InterPro" id="IPR019887">
    <property type="entry name" value="Tscrpt_reg_AsnC/Lrp_C"/>
</dbReference>
<dbReference type="KEGG" id="aoi:AORI_3270"/>
<dbReference type="Gene3D" id="3.30.70.920">
    <property type="match status" value="1"/>
</dbReference>
<evidence type="ECO:0000259" key="5">
    <source>
        <dbReference type="Pfam" id="PF13404"/>
    </source>
</evidence>
<accession>R4STF6</accession>
<dbReference type="InterPro" id="IPR000485">
    <property type="entry name" value="AsnC-type_HTH_dom"/>
</dbReference>
<dbReference type="AlphaFoldDB" id="R4STF6"/>
<dbReference type="EMBL" id="CP003410">
    <property type="protein sequence ID" value="AGM05855.1"/>
    <property type="molecule type" value="Genomic_DNA"/>
</dbReference>
<keyword evidence="2" id="KW-0238">DNA-binding</keyword>
<dbReference type="HOGENOM" id="CLU_044190_1_0_11"/>
<dbReference type="GO" id="GO:0043200">
    <property type="term" value="P:response to amino acid"/>
    <property type="evidence" value="ECO:0007669"/>
    <property type="project" value="TreeGrafter"/>
</dbReference>
<evidence type="ECO:0000256" key="1">
    <source>
        <dbReference type="ARBA" id="ARBA00023015"/>
    </source>
</evidence>
<evidence type="ECO:0000256" key="3">
    <source>
        <dbReference type="ARBA" id="ARBA00023163"/>
    </source>
</evidence>
<evidence type="ECO:0000313" key="7">
    <source>
        <dbReference type="Proteomes" id="UP000013968"/>
    </source>
</evidence>
<evidence type="ECO:0000259" key="4">
    <source>
        <dbReference type="Pfam" id="PF01037"/>
    </source>
</evidence>
<dbReference type="Pfam" id="PF01037">
    <property type="entry name" value="AsnC_trans_reg"/>
    <property type="match status" value="1"/>
</dbReference>
<keyword evidence="3" id="KW-0804">Transcription</keyword>
<name>R4STF6_9PSEU</name>
<sequence length="357" mass="39223">MSESLNDQPLEAQMMLDSLDEEDFSLIHALQLRPRASWAQLGEALGSSPVTLTRRWERLRDGGGAWVTAYPRVPGRSRIQAAYVEIRCASGQVRALIRELSTWPSVVSIEEASREYSLVLTVFGLGMHDLSTLLLDAIPGLPGVLNIRSHLVSRLHVEGSSWRVGALDRGRVQALSQLPPSGGAGGRQQTAMRPWQEPYAALTAALGEDGRRTAADLARLTGRPVSTVRRQLGQLIAADALTFRCEIAQGLTPSPIVVNWWCQVPVAHVPTCVDRLRANPAIRQIASLPGPANLLVTTWMRSIEESMRMQEHLEQDLAPLSIVDSALILRTAKRMGWLLDDLGRSTGFVVTMPARRE</sequence>
<dbReference type="SMART" id="SM00344">
    <property type="entry name" value="HTH_ASNC"/>
    <property type="match status" value="1"/>
</dbReference>
<evidence type="ECO:0008006" key="8">
    <source>
        <dbReference type="Google" id="ProtNLM"/>
    </source>
</evidence>
<dbReference type="Proteomes" id="UP000013968">
    <property type="component" value="Chromosome"/>
</dbReference>
<proteinExistence type="predicted"/>
<dbReference type="PANTHER" id="PTHR30154">
    <property type="entry name" value="LEUCINE-RESPONSIVE REGULATORY PROTEIN"/>
    <property type="match status" value="1"/>
</dbReference>
<dbReference type="Pfam" id="PF13404">
    <property type="entry name" value="HTH_AsnC-type"/>
    <property type="match status" value="1"/>
</dbReference>